<evidence type="ECO:0000313" key="2">
    <source>
        <dbReference type="EMBL" id="MCY1009719.1"/>
    </source>
</evidence>
<dbReference type="EMBL" id="JAPNKE010000002">
    <property type="protein sequence ID" value="MCY1009719.1"/>
    <property type="molecule type" value="Genomic_DNA"/>
</dbReference>
<reference evidence="2" key="1">
    <citation type="submission" date="2022-11" db="EMBL/GenBank/DDBJ databases">
        <title>Minimal conservation of predation-associated metabolite biosynthetic gene clusters underscores biosynthetic potential of Myxococcota including descriptions for ten novel species: Archangium lansinium sp. nov., Myxococcus landrumus sp. nov., Nannocystis bai.</title>
        <authorList>
            <person name="Ahearne A."/>
            <person name="Stevens C."/>
            <person name="Phillips K."/>
        </authorList>
    </citation>
    <scope>NUCLEOTIDE SEQUENCE</scope>
    <source>
        <strain evidence="2">Na p29</strain>
    </source>
</reference>
<dbReference type="AlphaFoldDB" id="A0A9X3J0J8"/>
<sequence>MTPMAPLPEAPEREPPPKLLPVKSPVTLPRSLPTIPPPPTMPPPAPIPPPPAIPPPPSIPPLVLPR</sequence>
<organism evidence="2 3">
    <name type="scientific">Nannocystis pusilla</name>
    <dbReference type="NCBI Taxonomy" id="889268"/>
    <lineage>
        <taxon>Bacteria</taxon>
        <taxon>Pseudomonadati</taxon>
        <taxon>Myxococcota</taxon>
        <taxon>Polyangia</taxon>
        <taxon>Nannocystales</taxon>
        <taxon>Nannocystaceae</taxon>
        <taxon>Nannocystis</taxon>
    </lineage>
</organism>
<feature type="region of interest" description="Disordered" evidence="1">
    <location>
        <begin position="1"/>
        <end position="66"/>
    </location>
</feature>
<proteinExistence type="predicted"/>
<gene>
    <name evidence="2" type="ORF">OV079_29975</name>
</gene>
<feature type="compositionally biased region" description="Pro residues" evidence="1">
    <location>
        <begin position="34"/>
        <end position="66"/>
    </location>
</feature>
<keyword evidence="3" id="KW-1185">Reference proteome</keyword>
<dbReference type="Proteomes" id="UP001150924">
    <property type="component" value="Unassembled WGS sequence"/>
</dbReference>
<evidence type="ECO:0000256" key="1">
    <source>
        <dbReference type="SAM" id="MobiDB-lite"/>
    </source>
</evidence>
<dbReference type="RefSeq" id="WP_267772394.1">
    <property type="nucleotide sequence ID" value="NZ_JAPNKE010000002.1"/>
</dbReference>
<name>A0A9X3J0J8_9BACT</name>
<accession>A0A9X3J0J8</accession>
<feature type="compositionally biased region" description="Low complexity" evidence="1">
    <location>
        <begin position="20"/>
        <end position="33"/>
    </location>
</feature>
<evidence type="ECO:0000313" key="3">
    <source>
        <dbReference type="Proteomes" id="UP001150924"/>
    </source>
</evidence>
<protein>
    <submittedName>
        <fullName evidence="2">Uncharacterized protein</fullName>
    </submittedName>
</protein>
<comment type="caution">
    <text evidence="2">The sequence shown here is derived from an EMBL/GenBank/DDBJ whole genome shotgun (WGS) entry which is preliminary data.</text>
</comment>